<dbReference type="Proteomes" id="UP000515135">
    <property type="component" value="Unplaced"/>
</dbReference>
<feature type="domain" description="GOLD" evidence="10">
    <location>
        <begin position="52"/>
        <end position="142"/>
    </location>
</feature>
<evidence type="ECO:0000256" key="5">
    <source>
        <dbReference type="ARBA" id="ARBA00022989"/>
    </source>
</evidence>
<dbReference type="InterPro" id="IPR009038">
    <property type="entry name" value="GOLD_dom"/>
</dbReference>
<feature type="transmembrane region" description="Helical" evidence="8">
    <location>
        <begin position="207"/>
        <end position="226"/>
    </location>
</feature>
<feature type="signal peptide" evidence="9">
    <location>
        <begin position="1"/>
        <end position="18"/>
    </location>
</feature>
<evidence type="ECO:0000313" key="11">
    <source>
        <dbReference type="Proteomes" id="UP000515135"/>
    </source>
</evidence>
<evidence type="ECO:0000256" key="1">
    <source>
        <dbReference type="ARBA" id="ARBA00004115"/>
    </source>
</evidence>
<dbReference type="RefSeq" id="XP_019635992.1">
    <property type="nucleotide sequence ID" value="XM_019780433.1"/>
</dbReference>
<dbReference type="KEGG" id="bbel:109478721"/>
<dbReference type="OrthoDB" id="10037706at2759"/>
<comment type="subcellular location">
    <subcellularLocation>
        <location evidence="1">Endoplasmic reticulum membrane</location>
        <topology evidence="1">Single-pass type I membrane protein</topology>
    </subcellularLocation>
    <subcellularLocation>
        <location evidence="7">Membrane</location>
        <topology evidence="7">Single-pass type I membrane protein</topology>
    </subcellularLocation>
</comment>
<proteinExistence type="inferred from homology"/>
<evidence type="ECO:0000256" key="6">
    <source>
        <dbReference type="ARBA" id="ARBA00023136"/>
    </source>
</evidence>
<evidence type="ECO:0000256" key="4">
    <source>
        <dbReference type="ARBA" id="ARBA00022729"/>
    </source>
</evidence>
<evidence type="ECO:0000256" key="8">
    <source>
        <dbReference type="SAM" id="Phobius"/>
    </source>
</evidence>
<dbReference type="GeneID" id="109478721"/>
<keyword evidence="5 8" id="KW-1133">Transmembrane helix</keyword>
<accession>A0A6P4ZYD8</accession>
<protein>
    <submittedName>
        <fullName evidence="12">Transmembrane emp24 domain-containing protein 6-like</fullName>
    </submittedName>
</protein>
<evidence type="ECO:0000313" key="12">
    <source>
        <dbReference type="RefSeq" id="XP_019635992.1"/>
    </source>
</evidence>
<evidence type="ECO:0000256" key="7">
    <source>
        <dbReference type="RuleBase" id="RU003827"/>
    </source>
</evidence>
<keyword evidence="3 7" id="KW-0812">Transmembrane</keyword>
<evidence type="ECO:0000256" key="9">
    <source>
        <dbReference type="SAM" id="SignalP"/>
    </source>
</evidence>
<dbReference type="Pfam" id="PF01105">
    <property type="entry name" value="EMP24_GP25L"/>
    <property type="match status" value="1"/>
</dbReference>
<name>A0A6P4ZYD8_BRABE</name>
<dbReference type="InterPro" id="IPR015720">
    <property type="entry name" value="Emp24-like"/>
</dbReference>
<dbReference type="AlphaFoldDB" id="A0A6P4ZYD8"/>
<dbReference type="PANTHER" id="PTHR22811">
    <property type="entry name" value="TRANSMEMBRANE EMP24 DOMAIN-CONTAINING PROTEIN"/>
    <property type="match status" value="1"/>
</dbReference>
<dbReference type="SMART" id="SM01190">
    <property type="entry name" value="EMP24_GP25L"/>
    <property type="match status" value="1"/>
</dbReference>
<keyword evidence="6 8" id="KW-0472">Membrane</keyword>
<dbReference type="GO" id="GO:0005789">
    <property type="term" value="C:endoplasmic reticulum membrane"/>
    <property type="evidence" value="ECO:0007669"/>
    <property type="project" value="UniProtKB-SubCell"/>
</dbReference>
<gene>
    <name evidence="12" type="primary">LOC109478721</name>
</gene>
<dbReference type="PROSITE" id="PS50866">
    <property type="entry name" value="GOLD"/>
    <property type="match status" value="1"/>
</dbReference>
<comment type="similarity">
    <text evidence="2 7">Belongs to the EMP24/GP25L family.</text>
</comment>
<evidence type="ECO:0000259" key="10">
    <source>
        <dbReference type="PROSITE" id="PS50866"/>
    </source>
</evidence>
<keyword evidence="4 9" id="KW-0732">Signal</keyword>
<organism evidence="11 12">
    <name type="scientific">Branchiostoma belcheri</name>
    <name type="common">Amphioxus</name>
    <dbReference type="NCBI Taxonomy" id="7741"/>
    <lineage>
        <taxon>Eukaryota</taxon>
        <taxon>Metazoa</taxon>
        <taxon>Chordata</taxon>
        <taxon>Cephalochordata</taxon>
        <taxon>Leptocardii</taxon>
        <taxon>Amphioxiformes</taxon>
        <taxon>Branchiostomatidae</taxon>
        <taxon>Branchiostoma</taxon>
    </lineage>
</organism>
<feature type="chain" id="PRO_5027879969" evidence="9">
    <location>
        <begin position="19"/>
        <end position="242"/>
    </location>
</feature>
<keyword evidence="11" id="KW-1185">Reference proteome</keyword>
<evidence type="ECO:0000256" key="2">
    <source>
        <dbReference type="ARBA" id="ARBA00007104"/>
    </source>
</evidence>
<reference evidence="12" key="1">
    <citation type="submission" date="2025-08" db="UniProtKB">
        <authorList>
            <consortium name="RefSeq"/>
        </authorList>
    </citation>
    <scope>IDENTIFICATION</scope>
    <source>
        <tissue evidence="12">Gonad</tissue>
    </source>
</reference>
<evidence type="ECO:0000256" key="3">
    <source>
        <dbReference type="ARBA" id="ARBA00022692"/>
    </source>
</evidence>
<sequence length="242" mass="27991">MRLARYFVLCTMIIVVATNQEVEDRLSELNEDLPEHKQVSFHVAIEIPNRYAECFYQYVGENAKLYVEFKVLKGYNTDQNIVMKIFDPNGEEFAERIGNSGEAVRDLGEGDRLNTPGIFKICFYNLDNIFARLVDISVRVKSVNWLEYRDNLPEDTLQDLDKTLIMESLDRLDESVSWVKLQTMRNKVRLYADFLTVKSNLSYVDNLGLMSCLAIIGSGMLQVYFVRKLFETKHVRGTTNKA</sequence>